<dbReference type="OrthoDB" id="674545at2759"/>
<proteinExistence type="predicted"/>
<dbReference type="Gene3D" id="2.30.240.10">
    <property type="entry name" value="At5g01610-like"/>
    <property type="match status" value="1"/>
</dbReference>
<evidence type="ECO:0000313" key="2">
    <source>
        <dbReference type="EMBL" id="TVT96923.1"/>
    </source>
</evidence>
<gene>
    <name evidence="2" type="ORF">EJB05_57844</name>
</gene>
<name>A0A5J9SDN7_9POAL</name>
<protein>
    <submittedName>
        <fullName evidence="2">Uncharacterized protein</fullName>
    </submittedName>
</protein>
<dbReference type="Proteomes" id="UP000324897">
    <property type="component" value="Unassembled WGS sequence"/>
</dbReference>
<keyword evidence="3" id="KW-1185">Reference proteome</keyword>
<dbReference type="Gramene" id="TVT96923">
    <property type="protein sequence ID" value="TVT96923"/>
    <property type="gene ID" value="EJB05_57844"/>
</dbReference>
<evidence type="ECO:0000256" key="1">
    <source>
        <dbReference type="SAM" id="SignalP"/>
    </source>
</evidence>
<keyword evidence="1" id="KW-0732">Signal</keyword>
<dbReference type="EMBL" id="RWGY01001113">
    <property type="protein sequence ID" value="TVT96923.1"/>
    <property type="molecule type" value="Genomic_DNA"/>
</dbReference>
<dbReference type="Pfam" id="PF04398">
    <property type="entry name" value="DUF538"/>
    <property type="match status" value="1"/>
</dbReference>
<dbReference type="InterPro" id="IPR036758">
    <property type="entry name" value="At5g01610-like"/>
</dbReference>
<feature type="signal peptide" evidence="1">
    <location>
        <begin position="1"/>
        <end position="25"/>
    </location>
</feature>
<feature type="chain" id="PRO_5023884506" evidence="1">
    <location>
        <begin position="26"/>
        <end position="131"/>
    </location>
</feature>
<sequence>MATQQHHLLLAVVVLSASVLHAAAAASNWTVYDFLAENSLPRGLLPQGVQSYEVHVGGALNVTLPGEVCTVSVAADGKTYRFRYGRCVGGVLDVNPSAITRTYGITMELGDGRETVEAGRLPRFPHQKRQV</sequence>
<comment type="caution">
    <text evidence="2">The sequence shown here is derived from an EMBL/GenBank/DDBJ whole genome shotgun (WGS) entry which is preliminary data.</text>
</comment>
<evidence type="ECO:0000313" key="3">
    <source>
        <dbReference type="Proteomes" id="UP000324897"/>
    </source>
</evidence>
<feature type="non-terminal residue" evidence="2">
    <location>
        <position position="1"/>
    </location>
</feature>
<dbReference type="SUPFAM" id="SSF141562">
    <property type="entry name" value="At5g01610-like"/>
    <property type="match status" value="1"/>
</dbReference>
<organism evidence="2 3">
    <name type="scientific">Eragrostis curvula</name>
    <name type="common">weeping love grass</name>
    <dbReference type="NCBI Taxonomy" id="38414"/>
    <lineage>
        <taxon>Eukaryota</taxon>
        <taxon>Viridiplantae</taxon>
        <taxon>Streptophyta</taxon>
        <taxon>Embryophyta</taxon>
        <taxon>Tracheophyta</taxon>
        <taxon>Spermatophyta</taxon>
        <taxon>Magnoliopsida</taxon>
        <taxon>Liliopsida</taxon>
        <taxon>Poales</taxon>
        <taxon>Poaceae</taxon>
        <taxon>PACMAD clade</taxon>
        <taxon>Chloridoideae</taxon>
        <taxon>Eragrostideae</taxon>
        <taxon>Eragrostidinae</taxon>
        <taxon>Eragrostis</taxon>
    </lineage>
</organism>
<accession>A0A5J9SDN7</accession>
<reference evidence="2 3" key="1">
    <citation type="journal article" date="2019" name="Sci. Rep.">
        <title>A high-quality genome of Eragrostis curvula grass provides insights into Poaceae evolution and supports new strategies to enhance forage quality.</title>
        <authorList>
            <person name="Carballo J."/>
            <person name="Santos B.A.C.M."/>
            <person name="Zappacosta D."/>
            <person name="Garbus I."/>
            <person name="Selva J.P."/>
            <person name="Gallo C.A."/>
            <person name="Diaz A."/>
            <person name="Albertini E."/>
            <person name="Caccamo M."/>
            <person name="Echenique V."/>
        </authorList>
    </citation>
    <scope>NUCLEOTIDE SEQUENCE [LARGE SCALE GENOMIC DNA]</scope>
    <source>
        <strain evidence="3">cv. Victoria</strain>
        <tissue evidence="2">Leaf</tissue>
    </source>
</reference>
<dbReference type="InterPro" id="IPR007493">
    <property type="entry name" value="DUF538"/>
</dbReference>
<dbReference type="AlphaFoldDB" id="A0A5J9SDN7"/>